<gene>
    <name evidence="2" type="ORF">CDV56_108475</name>
</gene>
<dbReference type="PANTHER" id="PTHR43130:SF7">
    <property type="entry name" value="DJ-1_PFPI DOMAIN-CONTAINING PROTEIN"/>
    <property type="match status" value="1"/>
</dbReference>
<dbReference type="Proteomes" id="UP000215305">
    <property type="component" value="Unassembled WGS sequence"/>
</dbReference>
<dbReference type="InterPro" id="IPR029062">
    <property type="entry name" value="Class_I_gatase-like"/>
</dbReference>
<accession>A0A397HMW9</accession>
<protein>
    <recommendedName>
        <fullName evidence="1">DJ-1/PfpI domain-containing protein</fullName>
    </recommendedName>
</protein>
<evidence type="ECO:0000259" key="1">
    <source>
        <dbReference type="Pfam" id="PF01965"/>
    </source>
</evidence>
<dbReference type="InterPro" id="IPR052158">
    <property type="entry name" value="INH-QAR"/>
</dbReference>
<feature type="domain" description="DJ-1/PfpI" evidence="1">
    <location>
        <begin position="51"/>
        <end position="183"/>
    </location>
</feature>
<dbReference type="RefSeq" id="XP_026617445.1">
    <property type="nucleotide sequence ID" value="XM_026762094.1"/>
</dbReference>
<proteinExistence type="predicted"/>
<dbReference type="SUPFAM" id="SSF52317">
    <property type="entry name" value="Class I glutamine amidotransferase-like"/>
    <property type="match status" value="1"/>
</dbReference>
<dbReference type="VEuPathDB" id="FungiDB:CDV56_108475"/>
<sequence>MSPIRFGILMVPYQTLDVAGPVDILSSCSQPYLQVMEKGGAVPKGTSGAGLEIEFHYVSTDMKPVQHTGNLQSLPTTTCNACPPLDYLLIGGPAPDYQLPETFASLIRVRAQEVKAIFTTCTGALLLAQTGLLDGKNATVNHVLLPYARMQYPSVHWSDSQQWVIDGRFWTASGACAGMDMFAHWVTENCHPDVVRGGFASLDFAPRDIYGKPQSILSNHAAE</sequence>
<organism evidence="2 3">
    <name type="scientific">Aspergillus thermomutatus</name>
    <name type="common">Neosartorya pseudofischeri</name>
    <dbReference type="NCBI Taxonomy" id="41047"/>
    <lineage>
        <taxon>Eukaryota</taxon>
        <taxon>Fungi</taxon>
        <taxon>Dikarya</taxon>
        <taxon>Ascomycota</taxon>
        <taxon>Pezizomycotina</taxon>
        <taxon>Eurotiomycetes</taxon>
        <taxon>Eurotiomycetidae</taxon>
        <taxon>Eurotiales</taxon>
        <taxon>Aspergillaceae</taxon>
        <taxon>Aspergillus</taxon>
        <taxon>Aspergillus subgen. Fumigati</taxon>
    </lineage>
</organism>
<dbReference type="InterPro" id="IPR002818">
    <property type="entry name" value="DJ-1/PfpI"/>
</dbReference>
<name>A0A397HMW9_ASPTH</name>
<dbReference type="Pfam" id="PF01965">
    <property type="entry name" value="DJ-1_PfpI"/>
    <property type="match status" value="1"/>
</dbReference>
<dbReference type="AlphaFoldDB" id="A0A397HMW9"/>
<evidence type="ECO:0000313" key="2">
    <source>
        <dbReference type="EMBL" id="RHZ64297.1"/>
    </source>
</evidence>
<dbReference type="EMBL" id="NKHU02000024">
    <property type="protein sequence ID" value="RHZ64297.1"/>
    <property type="molecule type" value="Genomic_DNA"/>
</dbReference>
<comment type="caution">
    <text evidence="2">The sequence shown here is derived from an EMBL/GenBank/DDBJ whole genome shotgun (WGS) entry which is preliminary data.</text>
</comment>
<dbReference type="STRING" id="41047.A0A397HMW9"/>
<dbReference type="Gene3D" id="3.40.50.880">
    <property type="match status" value="1"/>
</dbReference>
<evidence type="ECO:0000313" key="3">
    <source>
        <dbReference type="Proteomes" id="UP000215305"/>
    </source>
</evidence>
<dbReference type="PANTHER" id="PTHR43130">
    <property type="entry name" value="ARAC-FAMILY TRANSCRIPTIONAL REGULATOR"/>
    <property type="match status" value="1"/>
</dbReference>
<reference evidence="2" key="1">
    <citation type="submission" date="2018-08" db="EMBL/GenBank/DDBJ databases">
        <title>Draft genome sequence of azole-resistant Aspergillus thermomutatus (Neosartorya pseudofischeri) strain HMR AF 39, isolated from a human nasal aspirate.</title>
        <authorList>
            <person name="Parent-Michaud M."/>
            <person name="Dufresne P.J."/>
            <person name="Fournier E."/>
            <person name="Martineau C."/>
            <person name="Moreira S."/>
            <person name="Perkins V."/>
            <person name="De Repentigny L."/>
            <person name="Dufresne S.F."/>
        </authorList>
    </citation>
    <scope>NUCLEOTIDE SEQUENCE [LARGE SCALE GENOMIC DNA]</scope>
    <source>
        <strain evidence="2">HMR AF 39</strain>
    </source>
</reference>
<dbReference type="GeneID" id="38130449"/>
<keyword evidence="3" id="KW-1185">Reference proteome</keyword>
<dbReference type="OrthoDB" id="543156at2759"/>